<keyword evidence="2" id="KW-1185">Reference proteome</keyword>
<sequence>MTKITPCQSCRDNSRPITKGCGVISFSVSARKEVTNPSGGICIFGAMPIEWRSFYVTLMVLESYTVSSALNKIAWVKTKLRICSSKLWIYLKRFLLPINEIRTESARAKPSFHDDNKPHLEGNFTIYRVQEEIHRSLTQRRTKMVKRSTIHDFRFHNALTRIQKQISMKAETRIKDYLETNKTLSYNTV</sequence>
<proteinExistence type="predicted"/>
<dbReference type="Proteomes" id="UP001607303">
    <property type="component" value="Unassembled WGS sequence"/>
</dbReference>
<dbReference type="EMBL" id="JAYRBN010000046">
    <property type="protein sequence ID" value="KAL2745098.1"/>
    <property type="molecule type" value="Genomic_DNA"/>
</dbReference>
<comment type="caution">
    <text evidence="1">The sequence shown here is derived from an EMBL/GenBank/DDBJ whole genome shotgun (WGS) entry which is preliminary data.</text>
</comment>
<protein>
    <submittedName>
        <fullName evidence="1">Uncharacterized protein</fullName>
    </submittedName>
</protein>
<gene>
    <name evidence="1" type="ORF">V1477_006515</name>
</gene>
<evidence type="ECO:0000313" key="2">
    <source>
        <dbReference type="Proteomes" id="UP001607303"/>
    </source>
</evidence>
<reference evidence="1 2" key="1">
    <citation type="journal article" date="2024" name="Ann. Entomol. Soc. Am.">
        <title>Genomic analyses of the southern and eastern yellowjacket wasps (Hymenoptera: Vespidae) reveal evolutionary signatures of social life.</title>
        <authorList>
            <person name="Catto M.A."/>
            <person name="Caine P.B."/>
            <person name="Orr S.E."/>
            <person name="Hunt B.G."/>
            <person name="Goodisman M.A.D."/>
        </authorList>
    </citation>
    <scope>NUCLEOTIDE SEQUENCE [LARGE SCALE GENOMIC DNA]</scope>
    <source>
        <strain evidence="1">232</strain>
        <tissue evidence="1">Head and thorax</tissue>
    </source>
</reference>
<accession>A0ABD2CLM6</accession>
<evidence type="ECO:0000313" key="1">
    <source>
        <dbReference type="EMBL" id="KAL2745098.1"/>
    </source>
</evidence>
<organism evidence="1 2">
    <name type="scientific">Vespula maculifrons</name>
    <name type="common">Eastern yellow jacket</name>
    <name type="synonym">Wasp</name>
    <dbReference type="NCBI Taxonomy" id="7453"/>
    <lineage>
        <taxon>Eukaryota</taxon>
        <taxon>Metazoa</taxon>
        <taxon>Ecdysozoa</taxon>
        <taxon>Arthropoda</taxon>
        <taxon>Hexapoda</taxon>
        <taxon>Insecta</taxon>
        <taxon>Pterygota</taxon>
        <taxon>Neoptera</taxon>
        <taxon>Endopterygota</taxon>
        <taxon>Hymenoptera</taxon>
        <taxon>Apocrita</taxon>
        <taxon>Aculeata</taxon>
        <taxon>Vespoidea</taxon>
        <taxon>Vespidae</taxon>
        <taxon>Vespinae</taxon>
        <taxon>Vespula</taxon>
    </lineage>
</organism>
<name>A0ABD2CLM6_VESMC</name>
<dbReference type="AlphaFoldDB" id="A0ABD2CLM6"/>